<dbReference type="Proteomes" id="UP001497444">
    <property type="component" value="Chromosome 5"/>
</dbReference>
<comment type="subcellular location">
    <subcellularLocation>
        <location evidence="1">Nucleus</location>
    </subcellularLocation>
</comment>
<keyword evidence="4" id="KW-0539">Nucleus</keyword>
<dbReference type="EMBL" id="OZ020100">
    <property type="protein sequence ID" value="CAK9273298.1"/>
    <property type="molecule type" value="Genomic_DNA"/>
</dbReference>
<organism evidence="7 8">
    <name type="scientific">Sphagnum jensenii</name>
    <dbReference type="NCBI Taxonomy" id="128206"/>
    <lineage>
        <taxon>Eukaryota</taxon>
        <taxon>Viridiplantae</taxon>
        <taxon>Streptophyta</taxon>
        <taxon>Embryophyta</taxon>
        <taxon>Bryophyta</taxon>
        <taxon>Sphagnophytina</taxon>
        <taxon>Sphagnopsida</taxon>
        <taxon>Sphagnales</taxon>
        <taxon>Sphagnaceae</taxon>
        <taxon>Sphagnum</taxon>
    </lineage>
</organism>
<evidence type="ECO:0000313" key="8">
    <source>
        <dbReference type="Proteomes" id="UP001497444"/>
    </source>
</evidence>
<feature type="region of interest" description="Disordered" evidence="5">
    <location>
        <begin position="1"/>
        <end position="28"/>
    </location>
</feature>
<evidence type="ECO:0000256" key="3">
    <source>
        <dbReference type="ARBA" id="ARBA00023163"/>
    </source>
</evidence>
<accession>A0ABP0X619</accession>
<evidence type="ECO:0000259" key="6">
    <source>
        <dbReference type="PROSITE" id="PS50888"/>
    </source>
</evidence>
<gene>
    <name evidence="7" type="ORF">CSSPJE1EN1_LOCUS18776</name>
</gene>
<dbReference type="InterPro" id="IPR011598">
    <property type="entry name" value="bHLH_dom"/>
</dbReference>
<dbReference type="SMART" id="SM00353">
    <property type="entry name" value="HLH"/>
    <property type="match status" value="1"/>
</dbReference>
<reference evidence="7" key="1">
    <citation type="submission" date="2024-02" db="EMBL/GenBank/DDBJ databases">
        <authorList>
            <consortium name="ELIXIR-Norway"/>
            <consortium name="Elixir Norway"/>
        </authorList>
    </citation>
    <scope>NUCLEOTIDE SEQUENCE</scope>
</reference>
<evidence type="ECO:0000256" key="1">
    <source>
        <dbReference type="ARBA" id="ARBA00004123"/>
    </source>
</evidence>
<feature type="region of interest" description="Disordered" evidence="5">
    <location>
        <begin position="41"/>
        <end position="112"/>
    </location>
</feature>
<dbReference type="InterPro" id="IPR045843">
    <property type="entry name" value="IND-like"/>
</dbReference>
<feature type="domain" description="BHLH" evidence="6">
    <location>
        <begin position="156"/>
        <end position="205"/>
    </location>
</feature>
<evidence type="ECO:0000256" key="4">
    <source>
        <dbReference type="ARBA" id="ARBA00023242"/>
    </source>
</evidence>
<feature type="compositionally biased region" description="Low complexity" evidence="5">
    <location>
        <begin position="90"/>
        <end position="101"/>
    </location>
</feature>
<evidence type="ECO:0000256" key="5">
    <source>
        <dbReference type="SAM" id="MobiDB-lite"/>
    </source>
</evidence>
<protein>
    <recommendedName>
        <fullName evidence="6">BHLH domain-containing protein</fullName>
    </recommendedName>
</protein>
<dbReference type="PANTHER" id="PTHR45914:SF12">
    <property type="entry name" value="TRANSCRIPTION FACTOR BHLH87"/>
    <property type="match status" value="1"/>
</dbReference>
<keyword evidence="2" id="KW-0805">Transcription regulation</keyword>
<dbReference type="SUPFAM" id="SSF47459">
    <property type="entry name" value="HLH, helix-loop-helix DNA-binding domain"/>
    <property type="match status" value="1"/>
</dbReference>
<dbReference type="CDD" id="cd11454">
    <property type="entry name" value="bHLH_AtIND_like"/>
    <property type="match status" value="1"/>
</dbReference>
<dbReference type="Gene3D" id="4.10.280.10">
    <property type="entry name" value="Helix-loop-helix DNA-binding domain"/>
    <property type="match status" value="1"/>
</dbReference>
<sequence>MFGSDTTHGGLAGAEEEDGFEQMRQGSQVDVMKAVTTCSHVVATEMKPDEGEEEQGNTGDTEHGTPGGSVDPEDEDEEGDVDFNPFLQRSPSQEPSSGASSDGEEGEELDGQEVEEVAVPDHMTAMLLRASLPSNCAAGDSSVEISGRPRRRNVRISKDPQSVAARHRRERISDRIRMLQRLVPGGTKMDTASMLDEAIHYVKFLKLQLQALEQLGSSFDPTFTMGMPAFQPCTSQPDSHPNGGTWRPFDLNCATYNQLAAAAAAASSPLSANASSNSGSPSHITGWPRASSSMCFPDHAQEQFCH</sequence>
<dbReference type="PROSITE" id="PS50888">
    <property type="entry name" value="BHLH"/>
    <property type="match status" value="1"/>
</dbReference>
<dbReference type="InterPro" id="IPR036638">
    <property type="entry name" value="HLH_DNA-bd_sf"/>
</dbReference>
<evidence type="ECO:0000256" key="2">
    <source>
        <dbReference type="ARBA" id="ARBA00023015"/>
    </source>
</evidence>
<keyword evidence="3" id="KW-0804">Transcription</keyword>
<feature type="compositionally biased region" description="Acidic residues" evidence="5">
    <location>
        <begin position="102"/>
        <end position="112"/>
    </location>
</feature>
<dbReference type="Pfam" id="PF00010">
    <property type="entry name" value="HLH"/>
    <property type="match status" value="1"/>
</dbReference>
<proteinExistence type="predicted"/>
<evidence type="ECO:0000313" key="7">
    <source>
        <dbReference type="EMBL" id="CAK9273298.1"/>
    </source>
</evidence>
<name>A0ABP0X619_9BRYO</name>
<dbReference type="PANTHER" id="PTHR45914">
    <property type="entry name" value="TRANSCRIPTION FACTOR HEC3-RELATED"/>
    <property type="match status" value="1"/>
</dbReference>
<feature type="compositionally biased region" description="Acidic residues" evidence="5">
    <location>
        <begin position="71"/>
        <end position="81"/>
    </location>
</feature>
<keyword evidence="8" id="KW-1185">Reference proteome</keyword>